<proteinExistence type="predicted"/>
<dbReference type="KEGG" id="cbae:COR50_04735"/>
<sequence length="84" mass="9444">MPRIIVMQAKMIPATDNCKSNVVLRDNIVEAMPISKAEPPIIIRALELYRKNENTKIVNPKINAIAPAMRDDVIECSIRKCLSI</sequence>
<reference evidence="1 2" key="1">
    <citation type="submission" date="2017-10" db="EMBL/GenBank/DDBJ databases">
        <title>Paenichitinophaga pekingensis gen. nov., sp. nov., isolated from activated sludge.</title>
        <authorList>
            <person name="Jin D."/>
            <person name="Kong X."/>
            <person name="Deng Y."/>
            <person name="Bai Z."/>
        </authorList>
    </citation>
    <scope>NUCLEOTIDE SEQUENCE [LARGE SCALE GENOMIC DNA]</scope>
    <source>
        <strain evidence="1 2">13</strain>
    </source>
</reference>
<name>A0A291QRG8_9BACT</name>
<evidence type="ECO:0000313" key="2">
    <source>
        <dbReference type="Proteomes" id="UP000220133"/>
    </source>
</evidence>
<gene>
    <name evidence="1" type="ORF">COR50_04735</name>
</gene>
<protein>
    <submittedName>
        <fullName evidence="1">Uncharacterized protein</fullName>
    </submittedName>
</protein>
<keyword evidence="2" id="KW-1185">Reference proteome</keyword>
<dbReference type="Proteomes" id="UP000220133">
    <property type="component" value="Chromosome"/>
</dbReference>
<organism evidence="1 2">
    <name type="scientific">Chitinophaga caeni</name>
    <dbReference type="NCBI Taxonomy" id="2029983"/>
    <lineage>
        <taxon>Bacteria</taxon>
        <taxon>Pseudomonadati</taxon>
        <taxon>Bacteroidota</taxon>
        <taxon>Chitinophagia</taxon>
        <taxon>Chitinophagales</taxon>
        <taxon>Chitinophagaceae</taxon>
        <taxon>Chitinophaga</taxon>
    </lineage>
</organism>
<evidence type="ECO:0000313" key="1">
    <source>
        <dbReference type="EMBL" id="ATL46537.1"/>
    </source>
</evidence>
<dbReference type="EMBL" id="CP023777">
    <property type="protein sequence ID" value="ATL46537.1"/>
    <property type="molecule type" value="Genomic_DNA"/>
</dbReference>
<dbReference type="AlphaFoldDB" id="A0A291QRG8"/>
<accession>A0A291QRG8</accession>